<dbReference type="SUPFAM" id="SSF160443">
    <property type="entry name" value="SMR domain-like"/>
    <property type="match status" value="1"/>
</dbReference>
<gene>
    <name evidence="2" type="ORF">HZ995_06245</name>
</gene>
<dbReference type="Gene3D" id="3.30.1370.110">
    <property type="match status" value="1"/>
</dbReference>
<dbReference type="RefSeq" id="WP_209357796.1">
    <property type="nucleotide sequence ID" value="NZ_CP060010.1"/>
</dbReference>
<dbReference type="AlphaFoldDB" id="A0A975EU44"/>
<dbReference type="EMBL" id="CP060010">
    <property type="protein sequence ID" value="QTN37101.1"/>
    <property type="molecule type" value="Genomic_DNA"/>
</dbReference>
<dbReference type="InterPro" id="IPR002625">
    <property type="entry name" value="Smr_dom"/>
</dbReference>
<dbReference type="SMART" id="SM00463">
    <property type="entry name" value="SMR"/>
    <property type="match status" value="1"/>
</dbReference>
<accession>A0A975EU44</accession>
<sequence>MTKRKLSKDEQDLWQKVAKTADPLHDLPPNFAPKTALPKRIEVSKPEAQASLSKFKIGAKSRGATPGNNLAPTLSERLAEEPVRMDQKAFQRLKRGRLYPEARIDLHGMTLDQAHPALTGFVMRSYAEGMRLVLVITGKGKARDDGGPIPVRFGVLKHQVPQWLKMAPLGPIVLQVTEAHQKHGGSGAYYVYLRRVR</sequence>
<dbReference type="PANTHER" id="PTHR35562">
    <property type="entry name" value="DNA ENDONUCLEASE SMRA-RELATED"/>
    <property type="match status" value="1"/>
</dbReference>
<evidence type="ECO:0000259" key="1">
    <source>
        <dbReference type="PROSITE" id="PS50828"/>
    </source>
</evidence>
<dbReference type="PROSITE" id="PS50828">
    <property type="entry name" value="SMR"/>
    <property type="match status" value="1"/>
</dbReference>
<dbReference type="KEGG" id="cact:HZ995_06245"/>
<proteinExistence type="predicted"/>
<dbReference type="Proteomes" id="UP000665026">
    <property type="component" value="Chromosome"/>
</dbReference>
<evidence type="ECO:0000313" key="2">
    <source>
        <dbReference type="EMBL" id="QTN37101.1"/>
    </source>
</evidence>
<protein>
    <submittedName>
        <fullName evidence="2">Smr/MutS family protein</fullName>
    </submittedName>
</protein>
<dbReference type="PANTHER" id="PTHR35562:SF2">
    <property type="entry name" value="DNA ENDONUCLEASE SMRA-RELATED"/>
    <property type="match status" value="1"/>
</dbReference>
<name>A0A975EU44_9RHOB</name>
<feature type="domain" description="Smr" evidence="1">
    <location>
        <begin position="104"/>
        <end position="194"/>
    </location>
</feature>
<reference evidence="2" key="1">
    <citation type="submission" date="2020-07" db="EMBL/GenBank/DDBJ databases">
        <title>Genome sequences of bacteria associated with the marine, planktonic diatom Thalassiosira profunda strain ECT2AJA-044.</title>
        <authorList>
            <person name="Gargas C.B."/>
            <person name="Roberts W.R."/>
            <person name="Alverson A.J."/>
        </authorList>
    </citation>
    <scope>NUCLEOTIDE SEQUENCE</scope>
    <source>
        <strain evidence="2">ECT2AJA-044</strain>
    </source>
</reference>
<organism evidence="2 3">
    <name type="scientific">Cognatishimia activa</name>
    <dbReference type="NCBI Taxonomy" id="1715691"/>
    <lineage>
        <taxon>Bacteria</taxon>
        <taxon>Pseudomonadati</taxon>
        <taxon>Pseudomonadota</taxon>
        <taxon>Alphaproteobacteria</taxon>
        <taxon>Rhodobacterales</taxon>
        <taxon>Paracoccaceae</taxon>
        <taxon>Cognatishimia</taxon>
    </lineage>
</organism>
<evidence type="ECO:0000313" key="3">
    <source>
        <dbReference type="Proteomes" id="UP000665026"/>
    </source>
</evidence>
<dbReference type="InterPro" id="IPR036063">
    <property type="entry name" value="Smr_dom_sf"/>
</dbReference>
<dbReference type="Pfam" id="PF01713">
    <property type="entry name" value="Smr"/>
    <property type="match status" value="1"/>
</dbReference>